<evidence type="ECO:0000256" key="2">
    <source>
        <dbReference type="ARBA" id="ARBA00022723"/>
    </source>
</evidence>
<dbReference type="STRING" id="336566.ABB30_00040"/>
<gene>
    <name evidence="5" type="ORF">ABB30_00040</name>
</gene>
<keyword evidence="3" id="KW-0862">Zinc</keyword>
<dbReference type="Proteomes" id="UP000050956">
    <property type="component" value="Unassembled WGS sequence"/>
</dbReference>
<dbReference type="PANTHER" id="PTHR28620">
    <property type="entry name" value="CENTROMERE PROTEIN V"/>
    <property type="match status" value="1"/>
</dbReference>
<comment type="similarity">
    <text evidence="1">Belongs to the Gfa family.</text>
</comment>
<evidence type="ECO:0000256" key="1">
    <source>
        <dbReference type="ARBA" id="ARBA00005495"/>
    </source>
</evidence>
<evidence type="ECO:0000313" key="5">
    <source>
        <dbReference type="EMBL" id="KRG79703.1"/>
    </source>
</evidence>
<evidence type="ECO:0000256" key="3">
    <source>
        <dbReference type="ARBA" id="ARBA00022833"/>
    </source>
</evidence>
<protein>
    <submittedName>
        <fullName evidence="5">Aldehyde-activating protein</fullName>
    </submittedName>
</protein>
<dbReference type="InterPro" id="IPR006913">
    <property type="entry name" value="CENP-V/GFA"/>
</dbReference>
<dbReference type="PATRIC" id="fig|336566.3.peg.8"/>
<comment type="caution">
    <text evidence="5">The sequence shown here is derived from an EMBL/GenBank/DDBJ whole genome shotgun (WGS) entry which is preliminary data.</text>
</comment>
<sequence>MQPDTGITSVNGVAVQRHHRASCHCGAVQLELHLPEGIVDPRRCDCSYCRRRGTVVASVLLDDIVILAGADALQLYQFNTGTAQHWFCRHCGIHTHHQRRSNPLQYGVNVGCLEGINPFALGPVPTRDGVNHPADRSGQTPG</sequence>
<dbReference type="SUPFAM" id="SSF51316">
    <property type="entry name" value="Mss4-like"/>
    <property type="match status" value="1"/>
</dbReference>
<dbReference type="PROSITE" id="PS51891">
    <property type="entry name" value="CENP_V_GFA"/>
    <property type="match status" value="1"/>
</dbReference>
<dbReference type="InterPro" id="IPR052355">
    <property type="entry name" value="CENP-V-like"/>
</dbReference>
<dbReference type="AlphaFoldDB" id="A0A0R0DMK2"/>
<dbReference type="GO" id="GO:0046872">
    <property type="term" value="F:metal ion binding"/>
    <property type="evidence" value="ECO:0007669"/>
    <property type="project" value="UniProtKB-KW"/>
</dbReference>
<dbReference type="EMBL" id="LDJM01000001">
    <property type="protein sequence ID" value="KRG79703.1"/>
    <property type="molecule type" value="Genomic_DNA"/>
</dbReference>
<reference evidence="5 6" key="1">
    <citation type="submission" date="2015-05" db="EMBL/GenBank/DDBJ databases">
        <title>Genome sequencing and analysis of members of genus Stenotrophomonas.</title>
        <authorList>
            <person name="Patil P.P."/>
            <person name="Midha S."/>
            <person name="Patil P.B."/>
        </authorList>
    </citation>
    <scope>NUCLEOTIDE SEQUENCE [LARGE SCALE GENOMIC DNA]</scope>
    <source>
        <strain evidence="5 6">DSM 24757</strain>
    </source>
</reference>
<dbReference type="OrthoDB" id="9805575at2"/>
<keyword evidence="6" id="KW-1185">Reference proteome</keyword>
<proteinExistence type="inferred from homology"/>
<dbReference type="Pfam" id="PF04828">
    <property type="entry name" value="GFA"/>
    <property type="match status" value="1"/>
</dbReference>
<name>A0A0R0DMK2_9GAMM</name>
<dbReference type="RefSeq" id="WP_057636197.1">
    <property type="nucleotide sequence ID" value="NZ_LDJM01000001.1"/>
</dbReference>
<accession>A0A0R0DMK2</accession>
<organism evidence="5 6">
    <name type="scientific">Stenotrophomonas ginsengisoli</name>
    <dbReference type="NCBI Taxonomy" id="336566"/>
    <lineage>
        <taxon>Bacteria</taxon>
        <taxon>Pseudomonadati</taxon>
        <taxon>Pseudomonadota</taxon>
        <taxon>Gammaproteobacteria</taxon>
        <taxon>Lysobacterales</taxon>
        <taxon>Lysobacteraceae</taxon>
        <taxon>Stenotrophomonas</taxon>
    </lineage>
</organism>
<dbReference type="Gene3D" id="2.170.150.70">
    <property type="match status" value="1"/>
</dbReference>
<keyword evidence="2" id="KW-0479">Metal-binding</keyword>
<feature type="domain" description="CENP-V/GFA" evidence="4">
    <location>
        <begin position="19"/>
        <end position="135"/>
    </location>
</feature>
<dbReference type="InterPro" id="IPR011057">
    <property type="entry name" value="Mss4-like_sf"/>
</dbReference>
<dbReference type="PANTHER" id="PTHR28620:SF1">
    <property type="entry name" value="CENP-V_GFA DOMAIN-CONTAINING PROTEIN"/>
    <property type="match status" value="1"/>
</dbReference>
<evidence type="ECO:0000313" key="6">
    <source>
        <dbReference type="Proteomes" id="UP000050956"/>
    </source>
</evidence>
<evidence type="ECO:0000259" key="4">
    <source>
        <dbReference type="PROSITE" id="PS51891"/>
    </source>
</evidence>
<dbReference type="GO" id="GO:0016846">
    <property type="term" value="F:carbon-sulfur lyase activity"/>
    <property type="evidence" value="ECO:0007669"/>
    <property type="project" value="InterPro"/>
</dbReference>